<evidence type="ECO:0000313" key="3">
    <source>
        <dbReference type="Proteomes" id="UP000031433"/>
    </source>
</evidence>
<dbReference type="EMBL" id="JXBL01000001">
    <property type="protein sequence ID" value="KIE41355.1"/>
    <property type="molecule type" value="Genomic_DNA"/>
</dbReference>
<dbReference type="AlphaFoldDB" id="A0A0C1U0K5"/>
<gene>
    <name evidence="2" type="ORF">SE37_01260</name>
</gene>
<keyword evidence="3" id="KW-1185">Reference proteome</keyword>
<name>A0A0C1U0K5_9BACT</name>
<accession>A0A0C1U0K5</accession>
<proteinExistence type="predicted"/>
<dbReference type="Proteomes" id="UP000031433">
    <property type="component" value="Unassembled WGS sequence"/>
</dbReference>
<sequence length="154" mass="17441">MRNVLLYALLVLIAAGPASAGTKNKTANKDGAEDNWYVYRFVYRDGYKIPPQPKCVKSKYSPGDVAEHREKNGINYKIIEQSTHKGKPLVVDVQSVDIHDVGYDYNPSTGRARSSYPVELIITDRFIKGKKLCGKILQEDLSGSLDKRKFDRYR</sequence>
<evidence type="ECO:0000313" key="2">
    <source>
        <dbReference type="EMBL" id="KIE41355.1"/>
    </source>
</evidence>
<feature type="signal peptide" evidence="1">
    <location>
        <begin position="1"/>
        <end position="20"/>
    </location>
</feature>
<comment type="caution">
    <text evidence="2">The sequence shown here is derived from an EMBL/GenBank/DDBJ whole genome shotgun (WGS) entry which is preliminary data.</text>
</comment>
<protein>
    <recommendedName>
        <fullName evidence="4">Lipoprotein</fullName>
    </recommendedName>
</protein>
<reference evidence="2 3" key="1">
    <citation type="submission" date="2015-01" db="EMBL/GenBank/DDBJ databases">
        <title>Genome sequence of the anaerobic bacterium Geobacter soli GSS01, a dissimilatory Fe(III) reducer from soil.</title>
        <authorList>
            <person name="Yang G."/>
            <person name="Zhou S."/>
        </authorList>
    </citation>
    <scope>NUCLEOTIDE SEQUENCE [LARGE SCALE GENOMIC DNA]</scope>
    <source>
        <strain evidence="2 3">GSS01</strain>
    </source>
</reference>
<keyword evidence="1" id="KW-0732">Signal</keyword>
<organism evidence="2 3">
    <name type="scientific">Geobacter soli</name>
    <dbReference type="NCBI Taxonomy" id="1510391"/>
    <lineage>
        <taxon>Bacteria</taxon>
        <taxon>Pseudomonadati</taxon>
        <taxon>Thermodesulfobacteriota</taxon>
        <taxon>Desulfuromonadia</taxon>
        <taxon>Geobacterales</taxon>
        <taxon>Geobacteraceae</taxon>
        <taxon>Geobacter</taxon>
    </lineage>
</organism>
<dbReference type="RefSeq" id="WP_039643030.1">
    <property type="nucleotide sequence ID" value="NZ_JXBL01000001.1"/>
</dbReference>
<evidence type="ECO:0008006" key="4">
    <source>
        <dbReference type="Google" id="ProtNLM"/>
    </source>
</evidence>
<feature type="chain" id="PRO_5002157375" description="Lipoprotein" evidence="1">
    <location>
        <begin position="21"/>
        <end position="154"/>
    </location>
</feature>
<evidence type="ECO:0000256" key="1">
    <source>
        <dbReference type="SAM" id="SignalP"/>
    </source>
</evidence>